<accession>A0A8S9LKG6</accession>
<evidence type="ECO:0000313" key="2">
    <source>
        <dbReference type="Proteomes" id="UP000712281"/>
    </source>
</evidence>
<comment type="caution">
    <text evidence="1">The sequence shown here is derived from an EMBL/GenBank/DDBJ whole genome shotgun (WGS) entry which is preliminary data.</text>
</comment>
<protein>
    <submittedName>
        <fullName evidence="1">Uncharacterized protein</fullName>
    </submittedName>
</protein>
<organism evidence="1 2">
    <name type="scientific">Brassica cretica</name>
    <name type="common">Mustard</name>
    <dbReference type="NCBI Taxonomy" id="69181"/>
    <lineage>
        <taxon>Eukaryota</taxon>
        <taxon>Viridiplantae</taxon>
        <taxon>Streptophyta</taxon>
        <taxon>Embryophyta</taxon>
        <taxon>Tracheophyta</taxon>
        <taxon>Spermatophyta</taxon>
        <taxon>Magnoliopsida</taxon>
        <taxon>eudicotyledons</taxon>
        <taxon>Gunneridae</taxon>
        <taxon>Pentapetalae</taxon>
        <taxon>rosids</taxon>
        <taxon>malvids</taxon>
        <taxon>Brassicales</taxon>
        <taxon>Brassicaceae</taxon>
        <taxon>Brassiceae</taxon>
        <taxon>Brassica</taxon>
    </lineage>
</organism>
<gene>
    <name evidence="1" type="ORF">F2Q68_00043987</name>
</gene>
<dbReference type="Proteomes" id="UP000712281">
    <property type="component" value="Unassembled WGS sequence"/>
</dbReference>
<sequence length="67" mass="7153">MANLVSLSSKSSLSPSHSFRETSIVQQSASSLHGQSSFIPLQVIQENKPYPGCTISARGCEKVPSEC</sequence>
<proteinExistence type="predicted"/>
<dbReference type="EMBL" id="QGKW02000276">
    <property type="protein sequence ID" value="KAF2608004.1"/>
    <property type="molecule type" value="Genomic_DNA"/>
</dbReference>
<evidence type="ECO:0000313" key="1">
    <source>
        <dbReference type="EMBL" id="KAF2608004.1"/>
    </source>
</evidence>
<reference evidence="1" key="1">
    <citation type="submission" date="2019-12" db="EMBL/GenBank/DDBJ databases">
        <title>Genome sequencing and annotation of Brassica cretica.</title>
        <authorList>
            <person name="Studholme D.J."/>
            <person name="Sarris P.F."/>
        </authorList>
    </citation>
    <scope>NUCLEOTIDE SEQUENCE</scope>
    <source>
        <strain evidence="1">PFS-001/15</strain>
        <tissue evidence="1">Leaf</tissue>
    </source>
</reference>
<name>A0A8S9LKG6_BRACR</name>
<dbReference type="AlphaFoldDB" id="A0A8S9LKG6"/>